<dbReference type="RefSeq" id="WP_139456593.1">
    <property type="nucleotide sequence ID" value="NZ_VDCH01000007.1"/>
</dbReference>
<evidence type="ECO:0000256" key="1">
    <source>
        <dbReference type="ARBA" id="ARBA00007274"/>
    </source>
</evidence>
<name>A0A5C4S7K0_CHLTI</name>
<dbReference type="InterPro" id="IPR018357">
    <property type="entry name" value="Hexapep_transf_CS"/>
</dbReference>
<protein>
    <submittedName>
        <fullName evidence="6">Serine acetyltransferase</fullName>
    </submittedName>
</protein>
<accession>A0A5C4S7K0</accession>
<keyword evidence="3" id="KW-0677">Repeat</keyword>
<dbReference type="InterPro" id="IPR001451">
    <property type="entry name" value="Hexapep"/>
</dbReference>
<dbReference type="AlphaFoldDB" id="A0A5C4S7K0"/>
<dbReference type="SUPFAM" id="SSF51161">
    <property type="entry name" value="Trimeric LpxA-like enzymes"/>
    <property type="match status" value="1"/>
</dbReference>
<comment type="caution">
    <text evidence="6">The sequence shown here is derived from an EMBL/GenBank/DDBJ whole genome shotgun (WGS) entry which is preliminary data.</text>
</comment>
<keyword evidence="4" id="KW-0012">Acyltransferase</keyword>
<proteinExistence type="inferred from homology"/>
<dbReference type="PROSITE" id="PS00101">
    <property type="entry name" value="HEXAPEP_TRANSFERASES"/>
    <property type="match status" value="1"/>
</dbReference>
<dbReference type="Pfam" id="PF00132">
    <property type="entry name" value="Hexapep"/>
    <property type="match status" value="1"/>
</dbReference>
<evidence type="ECO:0000313" key="7">
    <source>
        <dbReference type="Proteomes" id="UP000308271"/>
    </source>
</evidence>
<dbReference type="InterPro" id="IPR045304">
    <property type="entry name" value="LbH_SAT"/>
</dbReference>
<feature type="region of interest" description="Disordered" evidence="5">
    <location>
        <begin position="1"/>
        <end position="24"/>
    </location>
</feature>
<keyword evidence="2 6" id="KW-0808">Transferase</keyword>
<dbReference type="Gene3D" id="2.160.10.10">
    <property type="entry name" value="Hexapeptide repeat proteins"/>
    <property type="match status" value="1"/>
</dbReference>
<gene>
    <name evidence="6" type="ORF">FGF66_04985</name>
</gene>
<evidence type="ECO:0000313" key="6">
    <source>
        <dbReference type="EMBL" id="TNJ39285.1"/>
    </source>
</evidence>
<dbReference type="Proteomes" id="UP000308271">
    <property type="component" value="Unassembled WGS sequence"/>
</dbReference>
<dbReference type="OrthoDB" id="9814490at2"/>
<reference evidence="6 7" key="1">
    <citation type="submission" date="2019-05" db="EMBL/GenBank/DDBJ databases">
        <title>Draft Whole-Genome sequence of the green sulfur bacterium Chlorobaculum thiosulfatiphilum DSM 249.</title>
        <authorList>
            <person name="Meyer T.E."/>
            <person name="Kyndt J.A."/>
        </authorList>
    </citation>
    <scope>NUCLEOTIDE SEQUENCE [LARGE SCALE GENOMIC DNA]</scope>
    <source>
        <strain evidence="6 7">DSM 249</strain>
    </source>
</reference>
<dbReference type="GO" id="GO:0016746">
    <property type="term" value="F:acyltransferase activity"/>
    <property type="evidence" value="ECO:0007669"/>
    <property type="project" value="UniProtKB-KW"/>
</dbReference>
<evidence type="ECO:0000256" key="3">
    <source>
        <dbReference type="ARBA" id="ARBA00022737"/>
    </source>
</evidence>
<evidence type="ECO:0000256" key="5">
    <source>
        <dbReference type="SAM" id="MobiDB-lite"/>
    </source>
</evidence>
<dbReference type="CDD" id="cd03354">
    <property type="entry name" value="LbH_SAT"/>
    <property type="match status" value="1"/>
</dbReference>
<evidence type="ECO:0000256" key="2">
    <source>
        <dbReference type="ARBA" id="ARBA00022679"/>
    </source>
</evidence>
<evidence type="ECO:0000256" key="4">
    <source>
        <dbReference type="ARBA" id="ARBA00023315"/>
    </source>
</evidence>
<comment type="similarity">
    <text evidence="1">Belongs to the transferase hexapeptide repeat family.</text>
</comment>
<dbReference type="EMBL" id="VDCH01000007">
    <property type="protein sequence ID" value="TNJ39285.1"/>
    <property type="molecule type" value="Genomic_DNA"/>
</dbReference>
<dbReference type="PANTHER" id="PTHR42811">
    <property type="entry name" value="SERINE ACETYLTRANSFERASE"/>
    <property type="match status" value="1"/>
</dbReference>
<dbReference type="InterPro" id="IPR011004">
    <property type="entry name" value="Trimer_LpxA-like_sf"/>
</dbReference>
<sequence>MKPEPNSAPISATEPDWSREAPIPGRYEPSKKLLAALRRYQRLKAKGGIAARAVRPFVVLRHRIWSAVSGADIPLDSKIGGGLLLPHPNGVVVHPDARIGPNCLFFQQVTIGMGGRKPGAPKIGGHVDIGAGAKILGGVTIGDHALIGANAVVLCDVPAHATAVGIPARIVAPNKN</sequence>
<organism evidence="6 7">
    <name type="scientific">Chlorobaculum thiosulfatiphilum</name>
    <name type="common">Chlorobium limicola f.sp. thiosulfatophilum</name>
    <dbReference type="NCBI Taxonomy" id="115852"/>
    <lineage>
        <taxon>Bacteria</taxon>
        <taxon>Pseudomonadati</taxon>
        <taxon>Chlorobiota</taxon>
        <taxon>Chlorobiia</taxon>
        <taxon>Chlorobiales</taxon>
        <taxon>Chlorobiaceae</taxon>
        <taxon>Chlorobaculum</taxon>
    </lineage>
</organism>
<keyword evidence="7" id="KW-1185">Reference proteome</keyword>